<name>A0ABX1LUA6_9CYAN</name>
<organism evidence="1 2">
    <name type="scientific">Pseudanabaena yagii GIHE-NHR1</name>
    <dbReference type="NCBI Taxonomy" id="2722753"/>
    <lineage>
        <taxon>Bacteria</taxon>
        <taxon>Bacillati</taxon>
        <taxon>Cyanobacteriota</taxon>
        <taxon>Cyanophyceae</taxon>
        <taxon>Pseudanabaenales</taxon>
        <taxon>Pseudanabaenaceae</taxon>
        <taxon>Pseudanabaena</taxon>
        <taxon>Pseudanabaena yagii</taxon>
    </lineage>
</organism>
<gene>
    <name evidence="1" type="ORF">HC246_17340</name>
</gene>
<dbReference type="RefSeq" id="WP_169364731.1">
    <property type="nucleotide sequence ID" value="NZ_JAAVJL010000002.1"/>
</dbReference>
<accession>A0ABX1LUA6</accession>
<comment type="caution">
    <text evidence="1">The sequence shown here is derived from an EMBL/GenBank/DDBJ whole genome shotgun (WGS) entry which is preliminary data.</text>
</comment>
<keyword evidence="2" id="KW-1185">Reference proteome</keyword>
<protein>
    <submittedName>
        <fullName evidence="1">Uncharacterized protein</fullName>
    </submittedName>
</protein>
<dbReference type="EMBL" id="JAAVJL010000002">
    <property type="protein sequence ID" value="NMF59735.1"/>
    <property type="molecule type" value="Genomic_DNA"/>
</dbReference>
<sequence length="112" mass="13009">MATYLQVEKALINLGYYVDSNPRYRTKLIGYIPVEGYASDVVLEFREAIHSELGDRDELLQMEWLMNDGESCLLLDSNSLDEIDIEPNVFEAEKILLRKIFDRVYNEITNIS</sequence>
<evidence type="ECO:0000313" key="1">
    <source>
        <dbReference type="EMBL" id="NMF59735.1"/>
    </source>
</evidence>
<evidence type="ECO:0000313" key="2">
    <source>
        <dbReference type="Proteomes" id="UP000738376"/>
    </source>
</evidence>
<reference evidence="1 2" key="1">
    <citation type="submission" date="2020-03" db="EMBL/GenBank/DDBJ databases">
        <title>Draft Genome Sequence of 2-Methylisoborneol Producing Pseudanabaena yagii Strain GIHE-NHR1 Isolated from North Han River in South Korea.</title>
        <authorList>
            <person name="Jeong J."/>
        </authorList>
    </citation>
    <scope>NUCLEOTIDE SEQUENCE [LARGE SCALE GENOMIC DNA]</scope>
    <source>
        <strain evidence="1 2">GIHE-NHR1</strain>
    </source>
</reference>
<dbReference type="Proteomes" id="UP000738376">
    <property type="component" value="Unassembled WGS sequence"/>
</dbReference>
<proteinExistence type="predicted"/>